<accession>A0A3B0AMC0</accession>
<dbReference type="EMBL" id="RBAM01000024">
    <property type="protein sequence ID" value="RKN61880.1"/>
    <property type="molecule type" value="Genomic_DNA"/>
</dbReference>
<feature type="transmembrane region" description="Helical" evidence="1">
    <location>
        <begin position="93"/>
        <end position="113"/>
    </location>
</feature>
<keyword evidence="3" id="KW-1185">Reference proteome</keyword>
<sequence>MTTANMITVGALALALLVLVLNVRGWWNSGRKPAAAVPFLSSFAVGALATVCTGGLLGWIAGLITGTANTAGRIAPSATGTDDGVISPGNLGVLSQGGALVVFVATGVWAVCWRSAAENPRRRMNGGLLCGVTLAFTAGVAGLLGDMLVPGVNSIGDPVIAWFSGEQA</sequence>
<name>A0A3B0AMC0_9ACTN</name>
<feature type="transmembrane region" description="Helical" evidence="1">
    <location>
        <begin position="6"/>
        <end position="27"/>
    </location>
</feature>
<dbReference type="OrthoDB" id="4319370at2"/>
<reference evidence="2 3" key="1">
    <citation type="journal article" date="2015" name="Antonie Van Leeuwenhoek">
        <title>Streptomyces klenkii sp. nov., isolated from deep marine sediment.</title>
        <authorList>
            <person name="Veyisoglu A."/>
            <person name="Sahin N."/>
        </authorList>
    </citation>
    <scope>NUCLEOTIDE SEQUENCE [LARGE SCALE GENOMIC DNA]</scope>
    <source>
        <strain evidence="2 3">KCTC 29202</strain>
    </source>
</reference>
<dbReference type="RefSeq" id="WP_120759338.1">
    <property type="nucleotide sequence ID" value="NZ_RBAM01000024.1"/>
</dbReference>
<feature type="transmembrane region" description="Helical" evidence="1">
    <location>
        <begin position="39"/>
        <end position="61"/>
    </location>
</feature>
<protein>
    <submittedName>
        <fullName evidence="2">Uncharacterized protein</fullName>
    </submittedName>
</protein>
<keyword evidence="1" id="KW-1133">Transmembrane helix</keyword>
<keyword evidence="1" id="KW-0812">Transmembrane</keyword>
<organism evidence="2 3">
    <name type="scientific">Streptomyces klenkii</name>
    <dbReference type="NCBI Taxonomy" id="1420899"/>
    <lineage>
        <taxon>Bacteria</taxon>
        <taxon>Bacillati</taxon>
        <taxon>Actinomycetota</taxon>
        <taxon>Actinomycetes</taxon>
        <taxon>Kitasatosporales</taxon>
        <taxon>Streptomycetaceae</taxon>
        <taxon>Streptomyces</taxon>
    </lineage>
</organism>
<evidence type="ECO:0000256" key="1">
    <source>
        <dbReference type="SAM" id="Phobius"/>
    </source>
</evidence>
<keyword evidence="1" id="KW-0472">Membrane</keyword>
<dbReference type="AlphaFoldDB" id="A0A3B0AMC0"/>
<gene>
    <name evidence="2" type="ORF">D7231_31910</name>
</gene>
<feature type="transmembrane region" description="Helical" evidence="1">
    <location>
        <begin position="125"/>
        <end position="144"/>
    </location>
</feature>
<evidence type="ECO:0000313" key="3">
    <source>
        <dbReference type="Proteomes" id="UP000270343"/>
    </source>
</evidence>
<evidence type="ECO:0000313" key="2">
    <source>
        <dbReference type="EMBL" id="RKN61880.1"/>
    </source>
</evidence>
<dbReference type="Proteomes" id="UP000270343">
    <property type="component" value="Unassembled WGS sequence"/>
</dbReference>
<comment type="caution">
    <text evidence="2">The sequence shown here is derived from an EMBL/GenBank/DDBJ whole genome shotgun (WGS) entry which is preliminary data.</text>
</comment>
<proteinExistence type="predicted"/>